<evidence type="ECO:0000256" key="5">
    <source>
        <dbReference type="SAM" id="MobiDB-lite"/>
    </source>
</evidence>
<evidence type="ECO:0000256" key="3">
    <source>
        <dbReference type="ARBA" id="ARBA00023157"/>
    </source>
</evidence>
<dbReference type="InterPro" id="IPR013151">
    <property type="entry name" value="Immunoglobulin_dom"/>
</dbReference>
<feature type="region of interest" description="Disordered" evidence="5">
    <location>
        <begin position="391"/>
        <end position="418"/>
    </location>
</feature>
<dbReference type="Gene3D" id="2.60.40.10">
    <property type="entry name" value="Immunoglobulins"/>
    <property type="match status" value="3"/>
</dbReference>
<dbReference type="InterPro" id="IPR003599">
    <property type="entry name" value="Ig_sub"/>
</dbReference>
<dbReference type="FunFam" id="2.60.40.10:FF:000049">
    <property type="entry name" value="Leukocyte immunoglobulin-like receptor subfamily B member 1"/>
    <property type="match status" value="3"/>
</dbReference>
<dbReference type="PANTHER" id="PTHR11738">
    <property type="entry name" value="MHC CLASS I NK CELL RECEPTOR"/>
    <property type="match status" value="1"/>
</dbReference>
<dbReference type="GO" id="GO:0005886">
    <property type="term" value="C:plasma membrane"/>
    <property type="evidence" value="ECO:0007669"/>
    <property type="project" value="TreeGrafter"/>
</dbReference>
<dbReference type="InterPro" id="IPR013783">
    <property type="entry name" value="Ig-like_fold"/>
</dbReference>
<feature type="compositionally biased region" description="Basic and acidic residues" evidence="5">
    <location>
        <begin position="402"/>
        <end position="418"/>
    </location>
</feature>
<feature type="compositionally biased region" description="Basic residues" evidence="5">
    <location>
        <begin position="391"/>
        <end position="401"/>
    </location>
</feature>
<organism evidence="8 9">
    <name type="scientific">Carlito syrichta</name>
    <name type="common">Philippine tarsier</name>
    <name type="synonym">Tarsius syrichta</name>
    <dbReference type="NCBI Taxonomy" id="1868482"/>
    <lineage>
        <taxon>Eukaryota</taxon>
        <taxon>Metazoa</taxon>
        <taxon>Chordata</taxon>
        <taxon>Craniata</taxon>
        <taxon>Vertebrata</taxon>
        <taxon>Euteleostomi</taxon>
        <taxon>Mammalia</taxon>
        <taxon>Eutheria</taxon>
        <taxon>Euarchontoglires</taxon>
        <taxon>Primates</taxon>
        <taxon>Haplorrhini</taxon>
        <taxon>Tarsiiformes</taxon>
        <taxon>Tarsiidae</taxon>
        <taxon>Carlito</taxon>
    </lineage>
</organism>
<dbReference type="InterPro" id="IPR036179">
    <property type="entry name" value="Ig-like_dom_sf"/>
</dbReference>
<evidence type="ECO:0000256" key="1">
    <source>
        <dbReference type="ARBA" id="ARBA00022729"/>
    </source>
</evidence>
<dbReference type="GO" id="GO:0002764">
    <property type="term" value="P:immune response-regulating signaling pathway"/>
    <property type="evidence" value="ECO:0007669"/>
    <property type="project" value="TreeGrafter"/>
</dbReference>
<sequence length="418" mass="47046">MSLSFISLVCLGGQDKPSLSAWPSHVVPLGGHVTLRCHSHLRFNRFRLDKEGGAPIPEIKGRTFQNMFHMGPVTTAHGGTYRCRGYYPYSTSLWSAPSNILVIFVTGFYSKPSLLALPSPLVKPGGMLTLQCFSKIVFHAFILHKEGITEKPLELFGELHDGGSWANFSLGPMMPVHAGTFRCYGFDRHFFYRWSTPSDFLDIVITGQYKKPSLSAQPGLMVKSGENVTLSCASENSFDMYHLSREEEGHEHRLPAVQSHKETFQADFPLGPATHGGTYRCYGFLNGSRYEWSNASDPLCLSVTGEKTLYMFHVFFLFYKPRHLHAVIGISVATILFASLLFFLFHGWCSAKKNTAIIEQEPEVDRTLNREDSDRGDPQEVIYAQLDHQISTRKKVTHTSKRPKEFSTDTSVHTEHAK</sequence>
<reference evidence="9" key="1">
    <citation type="submission" date="2025-08" db="UniProtKB">
        <authorList>
            <consortium name="RefSeq"/>
        </authorList>
    </citation>
    <scope>IDENTIFICATION</scope>
</reference>
<keyword evidence="6" id="KW-0812">Transmembrane</keyword>
<dbReference type="SUPFAM" id="SSF48726">
    <property type="entry name" value="Immunoglobulin"/>
    <property type="match status" value="3"/>
</dbReference>
<evidence type="ECO:0000259" key="7">
    <source>
        <dbReference type="SMART" id="SM00409"/>
    </source>
</evidence>
<dbReference type="RefSeq" id="XP_021568099.1">
    <property type="nucleotide sequence ID" value="XM_021712424.1"/>
</dbReference>
<feature type="domain" description="Immunoglobulin" evidence="7">
    <location>
        <begin position="217"/>
        <end position="304"/>
    </location>
</feature>
<keyword evidence="2" id="KW-0677">Repeat</keyword>
<gene>
    <name evidence="9" type="primary">LOC103260588</name>
</gene>
<name>A0A3Q0DV24_CARSF</name>
<evidence type="ECO:0000313" key="8">
    <source>
        <dbReference type="Proteomes" id="UP000189704"/>
    </source>
</evidence>
<dbReference type="OrthoDB" id="9613897at2759"/>
<dbReference type="InterPro" id="IPR050412">
    <property type="entry name" value="Ig-like_Receptors_ImmuneReg"/>
</dbReference>
<evidence type="ECO:0000313" key="9">
    <source>
        <dbReference type="RefSeq" id="XP_021568099.1"/>
    </source>
</evidence>
<evidence type="ECO:0000256" key="4">
    <source>
        <dbReference type="ARBA" id="ARBA00023319"/>
    </source>
</evidence>
<keyword evidence="4" id="KW-0393">Immunoglobulin domain</keyword>
<dbReference type="PANTHER" id="PTHR11738:SF113">
    <property type="entry name" value="KILLER CELL IMMUNOGLOBULIN-LIKE RECEPTOR 2DL4"/>
    <property type="match status" value="1"/>
</dbReference>
<dbReference type="SMART" id="SM00409">
    <property type="entry name" value="IG"/>
    <property type="match status" value="3"/>
</dbReference>
<keyword evidence="3" id="KW-1015">Disulfide bond</keyword>
<dbReference type="Pfam" id="PF00047">
    <property type="entry name" value="ig"/>
    <property type="match status" value="3"/>
</dbReference>
<dbReference type="Proteomes" id="UP000189704">
    <property type="component" value="Unplaced"/>
</dbReference>
<accession>A0A3Q0DV24</accession>
<keyword evidence="8" id="KW-1185">Reference proteome</keyword>
<feature type="transmembrane region" description="Helical" evidence="6">
    <location>
        <begin position="324"/>
        <end position="345"/>
    </location>
</feature>
<evidence type="ECO:0000256" key="6">
    <source>
        <dbReference type="SAM" id="Phobius"/>
    </source>
</evidence>
<dbReference type="AlphaFoldDB" id="A0A3Q0DV24"/>
<feature type="domain" description="Immunoglobulin" evidence="7">
    <location>
        <begin position="22"/>
        <end position="103"/>
    </location>
</feature>
<keyword evidence="6" id="KW-0472">Membrane</keyword>
<dbReference type="GeneID" id="103260588"/>
<dbReference type="KEGG" id="csyr:103260588"/>
<keyword evidence="1" id="KW-0732">Signal</keyword>
<protein>
    <submittedName>
        <fullName evidence="9">Killer cell immunoglobulin-like receptor 3DL1</fullName>
    </submittedName>
</protein>
<evidence type="ECO:0000256" key="2">
    <source>
        <dbReference type="ARBA" id="ARBA00022737"/>
    </source>
</evidence>
<keyword evidence="6" id="KW-1133">Transmembrane helix</keyword>
<proteinExistence type="predicted"/>
<feature type="domain" description="Immunoglobulin" evidence="7">
    <location>
        <begin position="117"/>
        <end position="206"/>
    </location>
</feature>